<dbReference type="EMBL" id="JACSQD010000006">
    <property type="protein sequence ID" value="MBD7996178.1"/>
    <property type="molecule type" value="Genomic_DNA"/>
</dbReference>
<evidence type="ECO:0000313" key="1">
    <source>
        <dbReference type="EMBL" id="MBD7996178.1"/>
    </source>
</evidence>
<reference evidence="1 2" key="1">
    <citation type="submission" date="2020-08" db="EMBL/GenBank/DDBJ databases">
        <title>A Genomic Blueprint of the Chicken Gut Microbiome.</title>
        <authorList>
            <person name="Gilroy R."/>
            <person name="Ravi A."/>
            <person name="Getino M."/>
            <person name="Pursley I."/>
            <person name="Horton D.L."/>
            <person name="Alikhan N.-F."/>
            <person name="Baker D."/>
            <person name="Gharbi K."/>
            <person name="Hall N."/>
            <person name="Watson M."/>
            <person name="Adriaenssens E.M."/>
            <person name="Foster-Nyarko E."/>
            <person name="Jarju S."/>
            <person name="Secka A."/>
            <person name="Antonio M."/>
            <person name="Oren A."/>
            <person name="Chaudhuri R."/>
            <person name="La Ragione R.M."/>
            <person name="Hildebrand F."/>
            <person name="Pallen M.J."/>
        </authorList>
    </citation>
    <scope>NUCLEOTIDE SEQUENCE [LARGE SCALE GENOMIC DNA]</scope>
    <source>
        <strain evidence="1 2">Sa2CUA1</strain>
    </source>
</reference>
<evidence type="ECO:0000313" key="2">
    <source>
        <dbReference type="Proteomes" id="UP000609874"/>
    </source>
</evidence>
<protein>
    <recommendedName>
        <fullName evidence="3">Tetratricopeptide repeat protein</fullName>
    </recommendedName>
</protein>
<evidence type="ECO:0008006" key="3">
    <source>
        <dbReference type="Google" id="ProtNLM"/>
    </source>
</evidence>
<accession>A0ABR8UUH2</accession>
<gene>
    <name evidence="1" type="ORF">H9639_12805</name>
</gene>
<comment type="caution">
    <text evidence="1">The sequence shown here is derived from an EMBL/GenBank/DDBJ whole genome shotgun (WGS) entry which is preliminary data.</text>
</comment>
<dbReference type="Proteomes" id="UP000609874">
    <property type="component" value="Unassembled WGS sequence"/>
</dbReference>
<sequence length="149" mass="15878">MDDWTAITTAIGTALGGDQQAGKEALMSCWNATGPTDHAQRCVLAHYLADTETDLELEISWDEAALQEHRHLDEDDLAPLGIPSTRGMLPSLHLNLGDGYHRNGKITAAREHLALGMASSSALANDGYGKMIAAGLENLARRIDAGGSR</sequence>
<keyword evidence="2" id="KW-1185">Reference proteome</keyword>
<proteinExistence type="predicted"/>
<organism evidence="1 2">
    <name type="scientific">Arthrobacter gallicola</name>
    <dbReference type="NCBI Taxonomy" id="2762225"/>
    <lineage>
        <taxon>Bacteria</taxon>
        <taxon>Bacillati</taxon>
        <taxon>Actinomycetota</taxon>
        <taxon>Actinomycetes</taxon>
        <taxon>Micrococcales</taxon>
        <taxon>Micrococcaceae</taxon>
        <taxon>Arthrobacter</taxon>
    </lineage>
</organism>
<name>A0ABR8UUH2_9MICC</name>